<proteinExistence type="predicted"/>
<evidence type="ECO:0000313" key="1">
    <source>
        <dbReference type="EMBL" id="GFS06368.1"/>
    </source>
</evidence>
<protein>
    <submittedName>
        <fullName evidence="1">Uncharacterized protein</fullName>
    </submittedName>
</protein>
<sequence>MTAAVKAVLPHVAVTADNSSHHMCPNTPDTWCGYNKDLAKYKHSNGLPKAVVDLVSPIFDDLSKEEMLSKCLHGKTQNGNECSNKLIWQRCSKDIYVDKITVEEAVYSAVSYFNDGSISIIRTFERLGIKAGYFTKMRSSVRDEQRLHFASIKASDRAKQARKKLRAKRKGFQV</sequence>
<dbReference type="Proteomes" id="UP000762676">
    <property type="component" value="Unassembled WGS sequence"/>
</dbReference>
<gene>
    <name evidence="1" type="ORF">ElyMa_002963800</name>
</gene>
<comment type="caution">
    <text evidence="1">The sequence shown here is derived from an EMBL/GenBank/DDBJ whole genome shotgun (WGS) entry which is preliminary data.</text>
</comment>
<keyword evidence="2" id="KW-1185">Reference proteome</keyword>
<organism evidence="1 2">
    <name type="scientific">Elysia marginata</name>
    <dbReference type="NCBI Taxonomy" id="1093978"/>
    <lineage>
        <taxon>Eukaryota</taxon>
        <taxon>Metazoa</taxon>
        <taxon>Spiralia</taxon>
        <taxon>Lophotrochozoa</taxon>
        <taxon>Mollusca</taxon>
        <taxon>Gastropoda</taxon>
        <taxon>Heterobranchia</taxon>
        <taxon>Euthyneura</taxon>
        <taxon>Panpulmonata</taxon>
        <taxon>Sacoglossa</taxon>
        <taxon>Placobranchoidea</taxon>
        <taxon>Plakobranchidae</taxon>
        <taxon>Elysia</taxon>
    </lineage>
</organism>
<accession>A0AAV4I9X2</accession>
<reference evidence="1 2" key="1">
    <citation type="journal article" date="2021" name="Elife">
        <title>Chloroplast acquisition without the gene transfer in kleptoplastic sea slugs, Plakobranchus ocellatus.</title>
        <authorList>
            <person name="Maeda T."/>
            <person name="Takahashi S."/>
            <person name="Yoshida T."/>
            <person name="Shimamura S."/>
            <person name="Takaki Y."/>
            <person name="Nagai Y."/>
            <person name="Toyoda A."/>
            <person name="Suzuki Y."/>
            <person name="Arimoto A."/>
            <person name="Ishii H."/>
            <person name="Satoh N."/>
            <person name="Nishiyama T."/>
            <person name="Hasebe M."/>
            <person name="Maruyama T."/>
            <person name="Minagawa J."/>
            <person name="Obokata J."/>
            <person name="Shigenobu S."/>
        </authorList>
    </citation>
    <scope>NUCLEOTIDE SEQUENCE [LARGE SCALE GENOMIC DNA]</scope>
</reference>
<dbReference type="AlphaFoldDB" id="A0AAV4I9X2"/>
<dbReference type="EMBL" id="BMAT01006106">
    <property type="protein sequence ID" value="GFS06368.1"/>
    <property type="molecule type" value="Genomic_DNA"/>
</dbReference>
<name>A0AAV4I9X2_9GAST</name>
<evidence type="ECO:0000313" key="2">
    <source>
        <dbReference type="Proteomes" id="UP000762676"/>
    </source>
</evidence>